<feature type="transmembrane region" description="Helical" evidence="1">
    <location>
        <begin position="381"/>
        <end position="398"/>
    </location>
</feature>
<keyword evidence="1" id="KW-0472">Membrane</keyword>
<keyword evidence="1" id="KW-1133">Transmembrane helix</keyword>
<reference evidence="3 4" key="1">
    <citation type="submission" date="2020-05" db="EMBL/GenBank/DDBJ databases">
        <title>Genome sequence of Kribbella sandramycini ATCC 39419.</title>
        <authorList>
            <person name="Maclea K.S."/>
            <person name="Fair J.L."/>
        </authorList>
    </citation>
    <scope>NUCLEOTIDE SEQUENCE [LARGE SCALE GENOMIC DNA]</scope>
    <source>
        <strain evidence="3 4">ATCC 39419</strain>
    </source>
</reference>
<feature type="transmembrane region" description="Helical" evidence="1">
    <location>
        <begin position="106"/>
        <end position="129"/>
    </location>
</feature>
<dbReference type="Pfam" id="PF09586">
    <property type="entry name" value="YfhO"/>
    <property type="match status" value="1"/>
</dbReference>
<proteinExistence type="predicted"/>
<dbReference type="PANTHER" id="PTHR38454">
    <property type="entry name" value="INTEGRAL MEMBRANE PROTEIN-RELATED"/>
    <property type="match status" value="1"/>
</dbReference>
<evidence type="ECO:0000313" key="2">
    <source>
        <dbReference type="EMBL" id="MBB6567615.1"/>
    </source>
</evidence>
<keyword evidence="4" id="KW-1185">Reference proteome</keyword>
<evidence type="ECO:0000313" key="3">
    <source>
        <dbReference type="EMBL" id="NOL39782.1"/>
    </source>
</evidence>
<feature type="transmembrane region" description="Helical" evidence="1">
    <location>
        <begin position="162"/>
        <end position="180"/>
    </location>
</feature>
<feature type="transmembrane region" description="Helical" evidence="1">
    <location>
        <begin position="291"/>
        <end position="311"/>
    </location>
</feature>
<feature type="transmembrane region" description="Helical" evidence="1">
    <location>
        <begin position="410"/>
        <end position="426"/>
    </location>
</feature>
<feature type="transmembrane region" description="Helical" evidence="1">
    <location>
        <begin position="355"/>
        <end position="374"/>
    </location>
</feature>
<sequence>MAAAGWRRLGWPVAAALAAAAAYLAGGMLRGSYPFGPHARSVLDLGQQFVPIHAHLRDLLTGQGPSDFLFNWNSGYGVPYLGDFMAYNGALLSWLVVLFPRDQIDLALYVISATAIAIAAAGMTAYLRLLRPAGVAWQAALAGVAYATCGWALDDGGYMTTWLYGMVAFPVILLLCEWIWQRRSLLSMAVTPFAIALFWYSHFYTVYMATLAAAIVVITRVFADPEAGGWLRRLGGALRCLAVVAIGIGLSAPLLIPTFRSVGYARPSPDETFHPIGWLYFFGRLLSGSEGVGKTPGLAVGTVLLLLALSFPFNARIALRERIGWSVAILITMASLQIRVTHEIWHGFDAPNGNPFRQAFVLAGMIVIAGWMSLTAGVRSVVTAAIPVVLVGALYGVANDTWMSTTVTRVAVPIVLLVAVLVWAVWRWVPVRLAVRIAAGVLIAVMLAETAFSAYAIDKQRGERYSASPPWGPKQEQTRELVESAAGWPKQRVSPGAFSTVNDPMLIGGEGPEYYSSTIPDELSQELINLGFGYWAFGRAIVDPGNPVVDAVFAVGARVVPDGRGGYRLARSAVAPLVTVRPMRPASSTTSGPFGFQENALGADVYSIPELRARVDVPGTVFVSDRRPGLLTIKLTDGAPAPSEFRLVARCRAGDEVYLYGPEFSGDAMVDGVRWKGFLSGVAKRPGVYTGGTMRRVGKADRAGLVDVKLRVHESTQLPAEALACLDRRKLRAAVGVLKASEPPVVRVGGHSIDVELKPGTRGQVVMGVVRTPGWRCQVDDQSPRKPTQLAGLMAVGVNRTDSKVSCTYRAAGLPLGLAVGAGSLGLLLVLLAALAFGRRWKKSASS</sequence>
<feature type="transmembrane region" description="Helical" evidence="1">
    <location>
        <begin position="814"/>
        <end position="837"/>
    </location>
</feature>
<feature type="transmembrane region" description="Helical" evidence="1">
    <location>
        <begin position="200"/>
        <end position="222"/>
    </location>
</feature>
<evidence type="ECO:0000256" key="1">
    <source>
        <dbReference type="SAM" id="Phobius"/>
    </source>
</evidence>
<feature type="transmembrane region" description="Helical" evidence="1">
    <location>
        <begin position="78"/>
        <end position="99"/>
    </location>
</feature>
<evidence type="ECO:0000313" key="5">
    <source>
        <dbReference type="Proteomes" id="UP000553957"/>
    </source>
</evidence>
<accession>A0A7Y4NXD8</accession>
<dbReference type="Proteomes" id="UP000553957">
    <property type="component" value="Unassembled WGS sequence"/>
</dbReference>
<feature type="transmembrane region" description="Helical" evidence="1">
    <location>
        <begin position="323"/>
        <end position="340"/>
    </location>
</feature>
<dbReference type="AlphaFoldDB" id="A0A7Y4NXD8"/>
<evidence type="ECO:0000313" key="4">
    <source>
        <dbReference type="Proteomes" id="UP000534306"/>
    </source>
</evidence>
<keyword evidence="1" id="KW-0812">Transmembrane</keyword>
<dbReference type="RefSeq" id="WP_171671653.1">
    <property type="nucleotide sequence ID" value="NZ_BAAAGT010000003.1"/>
</dbReference>
<dbReference type="PANTHER" id="PTHR38454:SF1">
    <property type="entry name" value="INTEGRAL MEMBRANE PROTEIN"/>
    <property type="match status" value="1"/>
</dbReference>
<protein>
    <submittedName>
        <fullName evidence="2">Putative membrane protein YfhO</fullName>
    </submittedName>
    <submittedName>
        <fullName evidence="3">YfhO family protein</fullName>
    </submittedName>
</protein>
<feature type="transmembrane region" description="Helical" evidence="1">
    <location>
        <begin position="234"/>
        <end position="256"/>
    </location>
</feature>
<dbReference type="EMBL" id="JACHKF010000001">
    <property type="protein sequence ID" value="MBB6567615.1"/>
    <property type="molecule type" value="Genomic_DNA"/>
</dbReference>
<gene>
    <name evidence="2" type="ORF">HNR71_003252</name>
    <name evidence="3" type="ORF">HPO96_05950</name>
</gene>
<feature type="transmembrane region" description="Helical" evidence="1">
    <location>
        <begin position="135"/>
        <end position="153"/>
    </location>
</feature>
<dbReference type="Proteomes" id="UP000534306">
    <property type="component" value="Unassembled WGS sequence"/>
</dbReference>
<name>A0A7Y4NXD8_9ACTN</name>
<comment type="caution">
    <text evidence="3">The sequence shown here is derived from an EMBL/GenBank/DDBJ whole genome shotgun (WGS) entry which is preliminary data.</text>
</comment>
<dbReference type="EMBL" id="JABJRC010000001">
    <property type="protein sequence ID" value="NOL39782.1"/>
    <property type="molecule type" value="Genomic_DNA"/>
</dbReference>
<organism evidence="3 4">
    <name type="scientific">Kribbella sandramycini</name>
    <dbReference type="NCBI Taxonomy" id="60450"/>
    <lineage>
        <taxon>Bacteria</taxon>
        <taxon>Bacillati</taxon>
        <taxon>Actinomycetota</taxon>
        <taxon>Actinomycetes</taxon>
        <taxon>Propionibacteriales</taxon>
        <taxon>Kribbellaceae</taxon>
        <taxon>Kribbella</taxon>
    </lineage>
</organism>
<dbReference type="InterPro" id="IPR018580">
    <property type="entry name" value="Uncharacterised_YfhO"/>
</dbReference>
<reference evidence="2 5" key="2">
    <citation type="submission" date="2020-08" db="EMBL/GenBank/DDBJ databases">
        <title>Sequencing the genomes of 1000 actinobacteria strains.</title>
        <authorList>
            <person name="Klenk H.-P."/>
        </authorList>
    </citation>
    <scope>NUCLEOTIDE SEQUENCE [LARGE SCALE GENOMIC DNA]</scope>
    <source>
        <strain evidence="2 5">DSM 15626</strain>
    </source>
</reference>
<feature type="transmembrane region" description="Helical" evidence="1">
    <location>
        <begin position="433"/>
        <end position="457"/>
    </location>
</feature>